<organism evidence="9 10">
    <name type="scientific">Asbolus verrucosus</name>
    <name type="common">Desert ironclad beetle</name>
    <dbReference type="NCBI Taxonomy" id="1661398"/>
    <lineage>
        <taxon>Eukaryota</taxon>
        <taxon>Metazoa</taxon>
        <taxon>Ecdysozoa</taxon>
        <taxon>Arthropoda</taxon>
        <taxon>Hexapoda</taxon>
        <taxon>Insecta</taxon>
        <taxon>Pterygota</taxon>
        <taxon>Neoptera</taxon>
        <taxon>Endopterygota</taxon>
        <taxon>Coleoptera</taxon>
        <taxon>Polyphaga</taxon>
        <taxon>Cucujiformia</taxon>
        <taxon>Tenebrionidae</taxon>
        <taxon>Pimeliinae</taxon>
        <taxon>Asbolus</taxon>
    </lineage>
</organism>
<dbReference type="AlphaFoldDB" id="A0A482VW42"/>
<comment type="cofactor">
    <cofactor evidence="1 7">
        <name>thiamine diphosphate</name>
        <dbReference type="ChEBI" id="CHEBI:58937"/>
    </cofactor>
</comment>
<dbReference type="OrthoDB" id="10256198at2759"/>
<comment type="catalytic activity">
    <reaction evidence="6 7">
        <text>N(6)-[(R)-lipoyl]-L-lysyl-[protein] + pyruvate + H(+) = N(6)-[(R)-S(8)-acetyldihydrolipoyl]-L-lysyl-[protein] + CO2</text>
        <dbReference type="Rhea" id="RHEA:19189"/>
        <dbReference type="Rhea" id="RHEA-COMP:10474"/>
        <dbReference type="Rhea" id="RHEA-COMP:10478"/>
        <dbReference type="ChEBI" id="CHEBI:15361"/>
        <dbReference type="ChEBI" id="CHEBI:15378"/>
        <dbReference type="ChEBI" id="CHEBI:16526"/>
        <dbReference type="ChEBI" id="CHEBI:83099"/>
        <dbReference type="ChEBI" id="CHEBI:83111"/>
        <dbReference type="EC" id="1.2.4.1"/>
    </reaction>
</comment>
<evidence type="ECO:0000256" key="2">
    <source>
        <dbReference type="ARBA" id="ARBA00022946"/>
    </source>
</evidence>
<accession>A0A482VW42</accession>
<evidence type="ECO:0000256" key="6">
    <source>
        <dbReference type="ARBA" id="ARBA00051231"/>
    </source>
</evidence>
<dbReference type="EMBL" id="QDEB01060018">
    <property type="protein sequence ID" value="RZC36669.1"/>
    <property type="molecule type" value="Genomic_DNA"/>
</dbReference>
<evidence type="ECO:0000256" key="1">
    <source>
        <dbReference type="ARBA" id="ARBA00001964"/>
    </source>
</evidence>
<keyword evidence="2" id="KW-0809">Transit peptide</keyword>
<dbReference type="InterPro" id="IPR029061">
    <property type="entry name" value="THDP-binding"/>
</dbReference>
<dbReference type="GO" id="GO:0004739">
    <property type="term" value="F:pyruvate dehydrogenase (acetyl-transferring) activity"/>
    <property type="evidence" value="ECO:0007669"/>
    <property type="project" value="UniProtKB-UniRule"/>
</dbReference>
<dbReference type="SUPFAM" id="SSF52518">
    <property type="entry name" value="Thiamin diphosphate-binding fold (THDP-binding)"/>
    <property type="match status" value="1"/>
</dbReference>
<dbReference type="GO" id="GO:0006086">
    <property type="term" value="P:pyruvate decarboxylation to acetyl-CoA"/>
    <property type="evidence" value="ECO:0007669"/>
    <property type="project" value="InterPro"/>
</dbReference>
<dbReference type="FunFam" id="3.40.50.970:FF:000013">
    <property type="entry name" value="Pyruvate dehydrogenase E1 component subunit alpha"/>
    <property type="match status" value="1"/>
</dbReference>
<dbReference type="Pfam" id="PF00676">
    <property type="entry name" value="E1_dh"/>
    <property type="match status" value="1"/>
</dbReference>
<comment type="caution">
    <text evidence="9">The sequence shown here is derived from an EMBL/GenBank/DDBJ whole genome shotgun (WGS) entry which is preliminary data.</text>
</comment>
<evidence type="ECO:0000259" key="8">
    <source>
        <dbReference type="Pfam" id="PF00676"/>
    </source>
</evidence>
<reference evidence="9 10" key="1">
    <citation type="submission" date="2017-03" db="EMBL/GenBank/DDBJ databases">
        <title>Genome of the blue death feigning beetle - Asbolus verrucosus.</title>
        <authorList>
            <person name="Rider S.D."/>
        </authorList>
    </citation>
    <scope>NUCLEOTIDE SEQUENCE [LARGE SCALE GENOMIC DNA]</scope>
    <source>
        <strain evidence="9">Butters</strain>
        <tissue evidence="9">Head and leg muscle</tissue>
    </source>
</reference>
<evidence type="ECO:0000256" key="7">
    <source>
        <dbReference type="RuleBase" id="RU361139"/>
    </source>
</evidence>
<dbReference type="NCBIfam" id="TIGR03182">
    <property type="entry name" value="PDH_E1_alph_y"/>
    <property type="match status" value="1"/>
</dbReference>
<proteinExistence type="predicted"/>
<evidence type="ECO:0000256" key="5">
    <source>
        <dbReference type="ARBA" id="ARBA00023317"/>
    </source>
</evidence>
<keyword evidence="10" id="KW-1185">Reference proteome</keyword>
<dbReference type="STRING" id="1661398.A0A482VW42"/>
<dbReference type="InterPro" id="IPR050642">
    <property type="entry name" value="PDH_E1_Alpha_Subunit"/>
</dbReference>
<dbReference type="PANTHER" id="PTHR11516">
    <property type="entry name" value="PYRUVATE DEHYDROGENASE E1 COMPONENT, ALPHA SUBUNIT BACTERIAL AND ORGANELLAR"/>
    <property type="match status" value="1"/>
</dbReference>
<dbReference type="InterPro" id="IPR001017">
    <property type="entry name" value="DH_E1"/>
</dbReference>
<dbReference type="PANTHER" id="PTHR11516:SF60">
    <property type="entry name" value="PYRUVATE DEHYDROGENASE E1 COMPONENT SUBUNIT ALPHA"/>
    <property type="match status" value="1"/>
</dbReference>
<keyword evidence="5 7" id="KW-0670">Pyruvate</keyword>
<comment type="function">
    <text evidence="7">The pyruvate dehydrogenase complex catalyzes the overall conversion of pyruvate to acetyl-CoA and CO(2).</text>
</comment>
<dbReference type="CDD" id="cd02000">
    <property type="entry name" value="TPP_E1_PDC_ADC_BCADC"/>
    <property type="match status" value="1"/>
</dbReference>
<name>A0A482VW42_ASBVE</name>
<dbReference type="EC" id="1.2.4.1" evidence="7"/>
<sequence>MLRLYFLINAQKILQIKKCLKSFNHAKTRYTTEAKFQTKPYRLHRLDKGPEPETTLTKSDALKYFELMSTVRKLEANINILYKAKIIRGFCHLYSGQEAVAVGMYAALRPSDAAITSYRCHAWIYLYSKEDPLVAVIAELVGTRAGCSRGKGGSMHMYAPNFYGGNGIVGAQVPLGVGVALAFKYTQKDAVSVVLYGDGAANNGQVFEAFNIAKLWNLPCIFVCENNQYGMGTSTARHSANTEFYTRGDVIPGIWIDGMDILSVREATRFSINHCVSGKGPILLEVYTYRYFGHSLSDPGTSYRTHDEIQKMRHTNDPIKNFSNQLLTANLVTQDELHQIEAKVKKEVDDATERAKIGKEIEMEELTYDIYANDVMKEIRLTTPFRTGPHKVTVNRSQNLK</sequence>
<dbReference type="Gene3D" id="3.40.50.970">
    <property type="match status" value="1"/>
</dbReference>
<evidence type="ECO:0000256" key="3">
    <source>
        <dbReference type="ARBA" id="ARBA00023002"/>
    </source>
</evidence>
<dbReference type="Proteomes" id="UP000292052">
    <property type="component" value="Unassembled WGS sequence"/>
</dbReference>
<evidence type="ECO:0000313" key="10">
    <source>
        <dbReference type="Proteomes" id="UP000292052"/>
    </source>
</evidence>
<evidence type="ECO:0000256" key="4">
    <source>
        <dbReference type="ARBA" id="ARBA00023052"/>
    </source>
</evidence>
<dbReference type="InterPro" id="IPR017597">
    <property type="entry name" value="Pyrv_DH_E1_asu_subgrp-y"/>
</dbReference>
<keyword evidence="3 7" id="KW-0560">Oxidoreductase</keyword>
<feature type="domain" description="Dehydrogenase E1 component" evidence="8">
    <location>
        <begin position="68"/>
        <end position="360"/>
    </location>
</feature>
<keyword evidence="4 7" id="KW-0786">Thiamine pyrophosphate</keyword>
<protein>
    <recommendedName>
        <fullName evidence="7">Pyruvate dehydrogenase E1 component subunit alpha</fullName>
        <ecNumber evidence="7">1.2.4.1</ecNumber>
    </recommendedName>
</protein>
<gene>
    <name evidence="9" type="ORF">BDFB_003079</name>
</gene>
<evidence type="ECO:0000313" key="9">
    <source>
        <dbReference type="EMBL" id="RZC36669.1"/>
    </source>
</evidence>